<proteinExistence type="predicted"/>
<comment type="caution">
    <text evidence="2">The sequence shown here is derived from an EMBL/GenBank/DDBJ whole genome shotgun (WGS) entry which is preliminary data.</text>
</comment>
<keyword evidence="1" id="KW-0472">Membrane</keyword>
<keyword evidence="3" id="KW-1185">Reference proteome</keyword>
<dbReference type="AlphaFoldDB" id="A0AAE3XSZ3"/>
<name>A0AAE3XSZ3_9BACT</name>
<sequence length="46" mass="5501">MSLIGLTYACNKKVNLIIGWYLMEYMHVITTLILQFRMISLFFEQL</sequence>
<dbReference type="Proteomes" id="UP001185092">
    <property type="component" value="Unassembled WGS sequence"/>
</dbReference>
<evidence type="ECO:0000256" key="1">
    <source>
        <dbReference type="SAM" id="Phobius"/>
    </source>
</evidence>
<keyword evidence="1" id="KW-1133">Transmembrane helix</keyword>
<dbReference type="EMBL" id="JAVDQD010000016">
    <property type="protein sequence ID" value="MDR6242032.1"/>
    <property type="molecule type" value="Genomic_DNA"/>
</dbReference>
<gene>
    <name evidence="2" type="ORF">HNQ88_005119</name>
</gene>
<accession>A0AAE3XSZ3</accession>
<reference evidence="2" key="1">
    <citation type="submission" date="2023-07" db="EMBL/GenBank/DDBJ databases">
        <title>Genomic Encyclopedia of Type Strains, Phase IV (KMG-IV): sequencing the most valuable type-strain genomes for metagenomic binning, comparative biology and taxonomic classification.</title>
        <authorList>
            <person name="Goeker M."/>
        </authorList>
    </citation>
    <scope>NUCLEOTIDE SEQUENCE</scope>
    <source>
        <strain evidence="2">DSM 26174</strain>
    </source>
</reference>
<evidence type="ECO:0000313" key="3">
    <source>
        <dbReference type="Proteomes" id="UP001185092"/>
    </source>
</evidence>
<feature type="transmembrane region" description="Helical" evidence="1">
    <location>
        <begin position="25"/>
        <end position="43"/>
    </location>
</feature>
<protein>
    <submittedName>
        <fullName evidence="2">Uncharacterized protein</fullName>
    </submittedName>
</protein>
<organism evidence="2 3">
    <name type="scientific">Aureibacter tunicatorum</name>
    <dbReference type="NCBI Taxonomy" id="866807"/>
    <lineage>
        <taxon>Bacteria</taxon>
        <taxon>Pseudomonadati</taxon>
        <taxon>Bacteroidota</taxon>
        <taxon>Cytophagia</taxon>
        <taxon>Cytophagales</taxon>
        <taxon>Persicobacteraceae</taxon>
        <taxon>Aureibacter</taxon>
    </lineage>
</organism>
<evidence type="ECO:0000313" key="2">
    <source>
        <dbReference type="EMBL" id="MDR6242032.1"/>
    </source>
</evidence>
<keyword evidence="1" id="KW-0812">Transmembrane</keyword>